<evidence type="ECO:0000313" key="1">
    <source>
        <dbReference type="EMBL" id="KAK6360537.1"/>
    </source>
</evidence>
<gene>
    <name evidence="1" type="ORF">TWF730_006678</name>
</gene>
<name>A0AAV9VEY6_9PEZI</name>
<protein>
    <submittedName>
        <fullName evidence="1">Uncharacterized protein</fullName>
    </submittedName>
</protein>
<comment type="caution">
    <text evidence="1">The sequence shown here is derived from an EMBL/GenBank/DDBJ whole genome shotgun (WGS) entry which is preliminary data.</text>
</comment>
<keyword evidence="2" id="KW-1185">Reference proteome</keyword>
<evidence type="ECO:0000313" key="2">
    <source>
        <dbReference type="Proteomes" id="UP001373714"/>
    </source>
</evidence>
<proteinExistence type="predicted"/>
<dbReference type="Proteomes" id="UP001373714">
    <property type="component" value="Unassembled WGS sequence"/>
</dbReference>
<accession>A0AAV9VEY6</accession>
<dbReference type="EMBL" id="JAVHNS010000003">
    <property type="protein sequence ID" value="KAK6360537.1"/>
    <property type="molecule type" value="Genomic_DNA"/>
</dbReference>
<sequence>MDLLDERDEEGSERGWIMDRDRYFKGLSLAFSTMYTWTCLRAFVESDGGELPSAGVSLMRRV</sequence>
<reference evidence="1 2" key="1">
    <citation type="submission" date="2019-10" db="EMBL/GenBank/DDBJ databases">
        <authorList>
            <person name="Palmer J.M."/>
        </authorList>
    </citation>
    <scope>NUCLEOTIDE SEQUENCE [LARGE SCALE GENOMIC DNA]</scope>
    <source>
        <strain evidence="1 2">TWF730</strain>
    </source>
</reference>
<dbReference type="AlphaFoldDB" id="A0AAV9VEY6"/>
<organism evidence="1 2">
    <name type="scientific">Orbilia blumenaviensis</name>
    <dbReference type="NCBI Taxonomy" id="1796055"/>
    <lineage>
        <taxon>Eukaryota</taxon>
        <taxon>Fungi</taxon>
        <taxon>Dikarya</taxon>
        <taxon>Ascomycota</taxon>
        <taxon>Pezizomycotina</taxon>
        <taxon>Orbiliomycetes</taxon>
        <taxon>Orbiliales</taxon>
        <taxon>Orbiliaceae</taxon>
        <taxon>Orbilia</taxon>
    </lineage>
</organism>